<accession>A0A9Q3BBK9</accession>
<dbReference type="Proteomes" id="UP000765509">
    <property type="component" value="Unassembled WGS sequence"/>
</dbReference>
<reference evidence="2" key="1">
    <citation type="submission" date="2021-03" db="EMBL/GenBank/DDBJ databases">
        <title>Draft genome sequence of rust myrtle Austropuccinia psidii MF-1, a brazilian biotype.</title>
        <authorList>
            <person name="Quecine M.C."/>
            <person name="Pachon D.M.R."/>
            <person name="Bonatelli M.L."/>
            <person name="Correr F.H."/>
            <person name="Franceschini L.M."/>
            <person name="Leite T.F."/>
            <person name="Margarido G.R.A."/>
            <person name="Almeida C.A."/>
            <person name="Ferrarezi J.A."/>
            <person name="Labate C.A."/>
        </authorList>
    </citation>
    <scope>NUCLEOTIDE SEQUENCE</scope>
    <source>
        <strain evidence="2">MF-1</strain>
    </source>
</reference>
<evidence type="ECO:0000313" key="2">
    <source>
        <dbReference type="EMBL" id="MBW0462274.1"/>
    </source>
</evidence>
<feature type="region of interest" description="Disordered" evidence="1">
    <location>
        <begin position="49"/>
        <end position="93"/>
    </location>
</feature>
<proteinExistence type="predicted"/>
<dbReference type="AlphaFoldDB" id="A0A9Q3BBK9"/>
<gene>
    <name evidence="2" type="ORF">O181_001989</name>
</gene>
<sequence>MPREQALQQPNPGPSGTPWSEDLFHRNQPASPFLIVTFASRKLTLTAFVEPSQHNEPPIPGRSQASEPHEDPSTCEPEPEVAPTQSMEEPSGKSPLQLLYSFQLFLTPPSAISRLSRYTHLRSHHRQYARQIPPP</sequence>
<name>A0A9Q3BBK9_9BASI</name>
<evidence type="ECO:0000256" key="1">
    <source>
        <dbReference type="SAM" id="MobiDB-lite"/>
    </source>
</evidence>
<evidence type="ECO:0000313" key="3">
    <source>
        <dbReference type="Proteomes" id="UP000765509"/>
    </source>
</evidence>
<protein>
    <submittedName>
        <fullName evidence="2">Uncharacterized protein</fullName>
    </submittedName>
</protein>
<comment type="caution">
    <text evidence="2">The sequence shown here is derived from an EMBL/GenBank/DDBJ whole genome shotgun (WGS) entry which is preliminary data.</text>
</comment>
<feature type="compositionally biased region" description="Polar residues" evidence="1">
    <location>
        <begin position="1"/>
        <end position="10"/>
    </location>
</feature>
<dbReference type="EMBL" id="AVOT02000318">
    <property type="protein sequence ID" value="MBW0462274.1"/>
    <property type="molecule type" value="Genomic_DNA"/>
</dbReference>
<feature type="region of interest" description="Disordered" evidence="1">
    <location>
        <begin position="1"/>
        <end position="25"/>
    </location>
</feature>
<keyword evidence="3" id="KW-1185">Reference proteome</keyword>
<organism evidence="2 3">
    <name type="scientific">Austropuccinia psidii MF-1</name>
    <dbReference type="NCBI Taxonomy" id="1389203"/>
    <lineage>
        <taxon>Eukaryota</taxon>
        <taxon>Fungi</taxon>
        <taxon>Dikarya</taxon>
        <taxon>Basidiomycota</taxon>
        <taxon>Pucciniomycotina</taxon>
        <taxon>Pucciniomycetes</taxon>
        <taxon>Pucciniales</taxon>
        <taxon>Sphaerophragmiaceae</taxon>
        <taxon>Austropuccinia</taxon>
    </lineage>
</organism>